<name>I2GCB4_9BACT</name>
<proteinExistence type="predicted"/>
<dbReference type="EMBL" id="CAIT01000004">
    <property type="protein sequence ID" value="CCH51538.1"/>
    <property type="molecule type" value="Genomic_DNA"/>
</dbReference>
<evidence type="ECO:0008006" key="3">
    <source>
        <dbReference type="Google" id="ProtNLM"/>
    </source>
</evidence>
<keyword evidence="2" id="KW-1185">Reference proteome</keyword>
<evidence type="ECO:0000313" key="1">
    <source>
        <dbReference type="EMBL" id="CCH51538.1"/>
    </source>
</evidence>
<protein>
    <recommendedName>
        <fullName evidence="3">DUF4783 domain-containing protein</fullName>
    </recommendedName>
</protein>
<dbReference type="STRING" id="1185876.BN8_00467"/>
<dbReference type="InterPro" id="IPR031977">
    <property type="entry name" value="DUF4783"/>
</dbReference>
<dbReference type="AlphaFoldDB" id="I2GCB4"/>
<dbReference type="Gene3D" id="3.10.450.50">
    <property type="match status" value="1"/>
</dbReference>
<organism evidence="1 2">
    <name type="scientific">Fibrisoma limi BUZ 3</name>
    <dbReference type="NCBI Taxonomy" id="1185876"/>
    <lineage>
        <taxon>Bacteria</taxon>
        <taxon>Pseudomonadati</taxon>
        <taxon>Bacteroidota</taxon>
        <taxon>Cytophagia</taxon>
        <taxon>Cytophagales</taxon>
        <taxon>Spirosomataceae</taxon>
        <taxon>Fibrisoma</taxon>
    </lineage>
</organism>
<sequence length="147" mass="16418">MSGHTEITTIIMKALIAILLFSTLWTTPPASSSPGSQLSETIRTSLRSGNAGQLSAHFASTIELIIDSEKVEFTSLAAPHAELILRSFFRKYPPHNFQFVYRGASDRLLYNTGTYATEGRTFTVYVLMRQTAGRQYVINALHFRKEA</sequence>
<accession>I2GCB4</accession>
<dbReference type="Proteomes" id="UP000009309">
    <property type="component" value="Unassembled WGS sequence"/>
</dbReference>
<dbReference type="Pfam" id="PF16022">
    <property type="entry name" value="DUF4783"/>
    <property type="match status" value="1"/>
</dbReference>
<dbReference type="eggNOG" id="ENOG5032ZKW">
    <property type="taxonomic scope" value="Bacteria"/>
</dbReference>
<comment type="caution">
    <text evidence="1">The sequence shown here is derived from an EMBL/GenBank/DDBJ whole genome shotgun (WGS) entry which is preliminary data.</text>
</comment>
<gene>
    <name evidence="1" type="ORF">BN8_00467</name>
</gene>
<evidence type="ECO:0000313" key="2">
    <source>
        <dbReference type="Proteomes" id="UP000009309"/>
    </source>
</evidence>
<reference evidence="1 2" key="1">
    <citation type="journal article" date="2012" name="J. Bacteriol.">
        <title>Genome Sequence of the Filamentous Bacterium Fibrisoma limi BUZ 3T.</title>
        <authorList>
            <person name="Filippini M."/>
            <person name="Qi W."/>
            <person name="Jaenicke S."/>
            <person name="Goesmann A."/>
            <person name="Smits T.H."/>
            <person name="Bagheri H.C."/>
        </authorList>
    </citation>
    <scope>NUCLEOTIDE SEQUENCE [LARGE SCALE GENOMIC DNA]</scope>
    <source>
        <strain evidence="2">BUZ 3T</strain>
    </source>
</reference>